<dbReference type="AlphaFoldDB" id="A0AA35TJG4"/>
<keyword evidence="1" id="KW-0472">Membrane</keyword>
<feature type="transmembrane region" description="Helical" evidence="1">
    <location>
        <begin position="7"/>
        <end position="36"/>
    </location>
</feature>
<keyword evidence="3" id="KW-1185">Reference proteome</keyword>
<name>A0AA35TJG4_GEOBA</name>
<reference evidence="2" key="1">
    <citation type="submission" date="2023-03" db="EMBL/GenBank/DDBJ databases">
        <authorList>
            <person name="Steffen K."/>
            <person name="Cardenas P."/>
        </authorList>
    </citation>
    <scope>NUCLEOTIDE SEQUENCE</scope>
</reference>
<keyword evidence="1" id="KW-1133">Transmembrane helix</keyword>
<dbReference type="EMBL" id="CASHTH010003769">
    <property type="protein sequence ID" value="CAI8049037.1"/>
    <property type="molecule type" value="Genomic_DNA"/>
</dbReference>
<evidence type="ECO:0000313" key="2">
    <source>
        <dbReference type="EMBL" id="CAI8049037.1"/>
    </source>
</evidence>
<feature type="transmembrane region" description="Helical" evidence="1">
    <location>
        <begin position="42"/>
        <end position="63"/>
    </location>
</feature>
<protein>
    <submittedName>
        <fullName evidence="2">Uncharacterized protein</fullName>
    </submittedName>
</protein>
<sequence length="101" mass="11090">MSIIQKWVNFTGGVCMLISVFGAVALMVVMYMIIVFSLNLKGVAGILTGLIPSIALSAASWYIKKRLEKEVSQSNTATSQLPQSMTTMKMVMTIVAMKRRL</sequence>
<gene>
    <name evidence="2" type="ORF">GBAR_LOCUS27001</name>
</gene>
<organism evidence="2 3">
    <name type="scientific">Geodia barretti</name>
    <name type="common">Barrett's horny sponge</name>
    <dbReference type="NCBI Taxonomy" id="519541"/>
    <lineage>
        <taxon>Eukaryota</taxon>
        <taxon>Metazoa</taxon>
        <taxon>Porifera</taxon>
        <taxon>Demospongiae</taxon>
        <taxon>Heteroscleromorpha</taxon>
        <taxon>Tetractinellida</taxon>
        <taxon>Astrophorina</taxon>
        <taxon>Geodiidae</taxon>
        <taxon>Geodia</taxon>
    </lineage>
</organism>
<dbReference type="Proteomes" id="UP001174909">
    <property type="component" value="Unassembled WGS sequence"/>
</dbReference>
<evidence type="ECO:0000313" key="3">
    <source>
        <dbReference type="Proteomes" id="UP001174909"/>
    </source>
</evidence>
<keyword evidence="1" id="KW-0812">Transmembrane</keyword>
<accession>A0AA35TJG4</accession>
<proteinExistence type="predicted"/>
<comment type="caution">
    <text evidence="2">The sequence shown here is derived from an EMBL/GenBank/DDBJ whole genome shotgun (WGS) entry which is preliminary data.</text>
</comment>
<evidence type="ECO:0000256" key="1">
    <source>
        <dbReference type="SAM" id="Phobius"/>
    </source>
</evidence>